<gene>
    <name evidence="3" type="ORF">PCANC_27763</name>
    <name evidence="4" type="ORF">PCASD_06209</name>
</gene>
<dbReference type="EMBL" id="PGCJ01001333">
    <property type="protein sequence ID" value="PLW06271.1"/>
    <property type="molecule type" value="Genomic_DNA"/>
</dbReference>
<evidence type="ECO:0000256" key="1">
    <source>
        <dbReference type="SAM" id="Coils"/>
    </source>
</evidence>
<feature type="compositionally biased region" description="Low complexity" evidence="2">
    <location>
        <begin position="1"/>
        <end position="18"/>
    </location>
</feature>
<evidence type="ECO:0000313" key="6">
    <source>
        <dbReference type="Proteomes" id="UP000235392"/>
    </source>
</evidence>
<name>A0A2N5TGM0_9BASI</name>
<feature type="coiled-coil region" evidence="1">
    <location>
        <begin position="39"/>
        <end position="66"/>
    </location>
</feature>
<evidence type="ECO:0000313" key="5">
    <source>
        <dbReference type="Proteomes" id="UP000235388"/>
    </source>
</evidence>
<evidence type="ECO:0000256" key="2">
    <source>
        <dbReference type="SAM" id="MobiDB-lite"/>
    </source>
</evidence>
<sequence length="359" mass="39666">MSARTTTTDPADLLALDPVSSTSPLERRRREIEIQRNLMDVHRDTLRAAERTISLLREQIRLHDERARLSIASLVPSPAPFGTPARTPTQRAALERSLSSRIASLQADIEQQQLRASAVGLIRRPETEALLEQRNILSARRSSPPAPPPVNPSAACPITPFSTGSSPTPDRVDPIRSSSWIPFRPQRRHMLPSATSARPALAESSPTPNRIDTIRSSSDRLIAARQERDIILSSASSARRSLADFRDHYRQHLRLPSGSSFSTAQDALEREWERQLADGEVDSNGVPIIPDRKKLSPIELPHSLRSSYHSSTHLGRRKVEGLGIQLAHVASSSASFKTNPDHDPSQSGTLLDLQPLCLR</sequence>
<accession>A0A2N5TGM0</accession>
<proteinExistence type="predicted"/>
<evidence type="ECO:0000313" key="4">
    <source>
        <dbReference type="EMBL" id="PLW24621.1"/>
    </source>
</evidence>
<dbReference type="AlphaFoldDB" id="A0A2N5TGM0"/>
<feature type="region of interest" description="Disordered" evidence="2">
    <location>
        <begin position="1"/>
        <end position="25"/>
    </location>
</feature>
<organism evidence="4 6">
    <name type="scientific">Puccinia coronata f. sp. avenae</name>
    <dbReference type="NCBI Taxonomy" id="200324"/>
    <lineage>
        <taxon>Eukaryota</taxon>
        <taxon>Fungi</taxon>
        <taxon>Dikarya</taxon>
        <taxon>Basidiomycota</taxon>
        <taxon>Pucciniomycotina</taxon>
        <taxon>Pucciniomycetes</taxon>
        <taxon>Pucciniales</taxon>
        <taxon>Pucciniaceae</taxon>
        <taxon>Puccinia</taxon>
    </lineage>
</organism>
<feature type="region of interest" description="Disordered" evidence="2">
    <location>
        <begin position="139"/>
        <end position="210"/>
    </location>
</feature>
<comment type="caution">
    <text evidence="4">The sequence shown here is derived from an EMBL/GenBank/DDBJ whole genome shotgun (WGS) entry which is preliminary data.</text>
</comment>
<dbReference type="Proteomes" id="UP000235392">
    <property type="component" value="Unassembled WGS sequence"/>
</dbReference>
<protein>
    <submittedName>
        <fullName evidence="4">Uncharacterized protein</fullName>
    </submittedName>
</protein>
<dbReference type="OrthoDB" id="2502002at2759"/>
<reference evidence="5 6" key="1">
    <citation type="submission" date="2017-11" db="EMBL/GenBank/DDBJ databases">
        <title>De novo assembly and phasing of dikaryotic genomes from two isolates of Puccinia coronata f. sp. avenae, the causal agent of oat crown rust.</title>
        <authorList>
            <person name="Miller M.E."/>
            <person name="Zhang Y."/>
            <person name="Omidvar V."/>
            <person name="Sperschneider J."/>
            <person name="Schwessinger B."/>
            <person name="Raley C."/>
            <person name="Palmer J.M."/>
            <person name="Garnica D."/>
            <person name="Upadhyaya N."/>
            <person name="Rathjen J."/>
            <person name="Taylor J.M."/>
            <person name="Park R.F."/>
            <person name="Dodds P.N."/>
            <person name="Hirsch C.D."/>
            <person name="Kianian S.F."/>
            <person name="Figueroa M."/>
        </authorList>
    </citation>
    <scope>NUCLEOTIDE SEQUENCE [LARGE SCALE GENOMIC DNA]</scope>
    <source>
        <strain evidence="3">12NC29</strain>
        <strain evidence="4">12SD80</strain>
    </source>
</reference>
<keyword evidence="1" id="KW-0175">Coiled coil</keyword>
<keyword evidence="5" id="KW-1185">Reference proteome</keyword>
<evidence type="ECO:0000313" key="3">
    <source>
        <dbReference type="EMBL" id="PLW06271.1"/>
    </source>
</evidence>
<dbReference type="EMBL" id="PGCI01000606">
    <property type="protein sequence ID" value="PLW24621.1"/>
    <property type="molecule type" value="Genomic_DNA"/>
</dbReference>
<dbReference type="Proteomes" id="UP000235388">
    <property type="component" value="Unassembled WGS sequence"/>
</dbReference>